<dbReference type="GO" id="GO:0004721">
    <property type="term" value="F:phosphoprotein phosphatase activity"/>
    <property type="evidence" value="ECO:0007669"/>
    <property type="project" value="TreeGrafter"/>
</dbReference>
<gene>
    <name evidence="4" type="ORF">K489DRAFT_348528</name>
</gene>
<dbReference type="Proteomes" id="UP000504637">
    <property type="component" value="Unplaced"/>
</dbReference>
<protein>
    <submittedName>
        <fullName evidence="4">Metallo-dependent phosphatase</fullName>
    </submittedName>
</protein>
<reference evidence="4" key="2">
    <citation type="submission" date="2020-04" db="EMBL/GenBank/DDBJ databases">
        <authorList>
            <consortium name="NCBI Genome Project"/>
        </authorList>
    </citation>
    <scope>NUCLEOTIDE SEQUENCE</scope>
    <source>
        <strain evidence="4">CBS 342.82</strain>
    </source>
</reference>
<dbReference type="GeneID" id="54360176"/>
<dbReference type="RefSeq" id="XP_033464332.1">
    <property type="nucleotide sequence ID" value="XM_033602376.1"/>
</dbReference>
<proteinExistence type="predicted"/>
<dbReference type="AlphaFoldDB" id="A0A6J3MH69"/>
<dbReference type="InterPro" id="IPR004843">
    <property type="entry name" value="Calcineurin-like_PHP"/>
</dbReference>
<dbReference type="GO" id="GO:0005737">
    <property type="term" value="C:cytoplasm"/>
    <property type="evidence" value="ECO:0007669"/>
    <property type="project" value="TreeGrafter"/>
</dbReference>
<organism evidence="4">
    <name type="scientific">Dissoconium aciculare CBS 342.82</name>
    <dbReference type="NCBI Taxonomy" id="1314786"/>
    <lineage>
        <taxon>Eukaryota</taxon>
        <taxon>Fungi</taxon>
        <taxon>Dikarya</taxon>
        <taxon>Ascomycota</taxon>
        <taxon>Pezizomycotina</taxon>
        <taxon>Dothideomycetes</taxon>
        <taxon>Dothideomycetidae</taxon>
        <taxon>Mycosphaerellales</taxon>
        <taxon>Dissoconiaceae</taxon>
        <taxon>Dissoconium</taxon>
    </lineage>
</organism>
<evidence type="ECO:0000313" key="3">
    <source>
        <dbReference type="Proteomes" id="UP000504637"/>
    </source>
</evidence>
<evidence type="ECO:0000313" key="4">
    <source>
        <dbReference type="RefSeq" id="XP_033464332.1"/>
    </source>
</evidence>
<dbReference type="PANTHER" id="PTHR32440:SF0">
    <property type="entry name" value="PHOSPHATASE DCR2-RELATED"/>
    <property type="match status" value="1"/>
</dbReference>
<keyword evidence="1" id="KW-1133">Transmembrane helix</keyword>
<dbReference type="InterPro" id="IPR029052">
    <property type="entry name" value="Metallo-depent_PP-like"/>
</dbReference>
<keyword evidence="1" id="KW-0812">Transmembrane</keyword>
<dbReference type="OrthoDB" id="783096at2759"/>
<dbReference type="CDD" id="cd07383">
    <property type="entry name" value="MPP_Dcr2"/>
    <property type="match status" value="1"/>
</dbReference>
<dbReference type="PANTHER" id="PTHR32440">
    <property type="entry name" value="PHOSPHATASE DCR2-RELATED-RELATED"/>
    <property type="match status" value="1"/>
</dbReference>
<reference evidence="4" key="3">
    <citation type="submission" date="2025-08" db="UniProtKB">
        <authorList>
            <consortium name="RefSeq"/>
        </authorList>
    </citation>
    <scope>IDENTIFICATION</scope>
    <source>
        <strain evidence="4">CBS 342.82</strain>
    </source>
</reference>
<evidence type="ECO:0000256" key="1">
    <source>
        <dbReference type="SAM" id="Phobius"/>
    </source>
</evidence>
<feature type="domain" description="Calcineurin-like phosphoesterase" evidence="2">
    <location>
        <begin position="216"/>
        <end position="468"/>
    </location>
</feature>
<dbReference type="SUPFAM" id="SSF56300">
    <property type="entry name" value="Metallo-dependent phosphatases"/>
    <property type="match status" value="1"/>
</dbReference>
<accession>A0A6J3MH69</accession>
<evidence type="ECO:0000259" key="2">
    <source>
        <dbReference type="Pfam" id="PF00149"/>
    </source>
</evidence>
<keyword evidence="3" id="KW-1185">Reference proteome</keyword>
<dbReference type="Pfam" id="PF00149">
    <property type="entry name" value="Metallophos"/>
    <property type="match status" value="1"/>
</dbReference>
<feature type="transmembrane region" description="Helical" evidence="1">
    <location>
        <begin position="9"/>
        <end position="26"/>
    </location>
</feature>
<sequence>MTRRIVRNLIQISAFVTLLLIVIFVADTQYRVLPDAIHHALPSHHTGSVVTDITISFCSKVNPLSTCKLNPDKWQRVNKDLYLGSSWTQTAWLHVERKKEEWLTPEDEVIIGVKLSKGNPALKGKTSGEERWESRPGGIWILRSNKRHDAESDRAVTAVDVLFGPDAIDPRSNWIMLAGSLLIESKLPAKLSIRHGRPETHTRESMLPRVNRDGKFKILQISDAHLSTGLGACRDAIGENGKEIKNCDADPRTLDFLETILDDEKPDMVVLSGDQTEGPAAHDTESTIFKMTAPLIERRIPWAAIFGNHDEEGAHSLRRIAQMRILENLPFSLAEAGPEKIDGVGNYYVEVLAPSPSHHSAITLYMFDTHSLSPDDKHYPGYAWVKQNQIDWFRTTSNSLKKNHDRYSHIHLDLAFIHIPLPEYDMPGNIEIGGSHKERVTAPGFNTHLYDAFAEEGIVAVGCGHDHANDYCALRPQQAPSAANHGRDTDGTSLARRGPNPFGPWMCFAGASGFGGYGGYGGIHRRVRVWEVDTNAGRIMTWKRVECCGDDKHKRIDEIVLVEGGVAMSP</sequence>
<name>A0A6J3MH69_9PEZI</name>
<keyword evidence="1" id="KW-0472">Membrane</keyword>
<reference evidence="4" key="1">
    <citation type="submission" date="2020-01" db="EMBL/GenBank/DDBJ databases">
        <authorList>
            <consortium name="DOE Joint Genome Institute"/>
            <person name="Haridas S."/>
            <person name="Albert R."/>
            <person name="Binder M."/>
            <person name="Bloem J."/>
            <person name="Labutti K."/>
            <person name="Salamov A."/>
            <person name="Andreopoulos B."/>
            <person name="Baker S.E."/>
            <person name="Barry K."/>
            <person name="Bills G."/>
            <person name="Bluhm B.H."/>
            <person name="Cannon C."/>
            <person name="Castanera R."/>
            <person name="Culley D.E."/>
            <person name="Daum C."/>
            <person name="Ezra D."/>
            <person name="Gonzalez J.B."/>
            <person name="Henrissat B."/>
            <person name="Kuo A."/>
            <person name="Liang C."/>
            <person name="Lipzen A."/>
            <person name="Lutzoni F."/>
            <person name="Magnuson J."/>
            <person name="Mondo S."/>
            <person name="Nolan M."/>
            <person name="Ohm R."/>
            <person name="Pangilinan J."/>
            <person name="Park H.-J."/>
            <person name="Ramirez L."/>
            <person name="Alfaro M."/>
            <person name="Sun H."/>
            <person name="Tritt A."/>
            <person name="Yoshinaga Y."/>
            <person name="Zwiers L.-H."/>
            <person name="Turgeon B.G."/>
            <person name="Goodwin S.B."/>
            <person name="Spatafora J.W."/>
            <person name="Crous P.W."/>
            <person name="Grigoriev I.V."/>
        </authorList>
    </citation>
    <scope>NUCLEOTIDE SEQUENCE</scope>
    <source>
        <strain evidence="4">CBS 342.82</strain>
    </source>
</reference>
<dbReference type="Gene3D" id="3.60.21.10">
    <property type="match status" value="1"/>
</dbReference>